<dbReference type="RefSeq" id="WP_119909943.1">
    <property type="nucleotide sequence ID" value="NZ_QZCH01000005.1"/>
</dbReference>
<dbReference type="OrthoDB" id="5326335at2"/>
<dbReference type="Pfam" id="PF00550">
    <property type="entry name" value="PP-binding"/>
    <property type="match status" value="1"/>
</dbReference>
<dbReference type="SUPFAM" id="SSF47336">
    <property type="entry name" value="ACP-like"/>
    <property type="match status" value="1"/>
</dbReference>
<sequence>MEQQLMSLIAQTLNIDEHLVQPDSSSETLEQWDSLAHMNIIFAVEDTFGITFDDEQLSQSMSIKQLVAIIKLQQ</sequence>
<proteinExistence type="predicted"/>
<dbReference type="Gene3D" id="1.10.1200.10">
    <property type="entry name" value="ACP-like"/>
    <property type="match status" value="1"/>
</dbReference>
<dbReference type="Proteomes" id="UP000283255">
    <property type="component" value="Unassembled WGS sequence"/>
</dbReference>
<dbReference type="InterPro" id="IPR009081">
    <property type="entry name" value="PP-bd_ACP"/>
</dbReference>
<protein>
    <submittedName>
        <fullName evidence="2">Acyl carrier protein</fullName>
    </submittedName>
</protein>
<keyword evidence="3" id="KW-1185">Reference proteome</keyword>
<comment type="caution">
    <text evidence="2">The sequence shown here is derived from an EMBL/GenBank/DDBJ whole genome shotgun (WGS) entry which is preliminary data.</text>
</comment>
<organism evidence="2 3">
    <name type="scientific">Motilimonas pumila</name>
    <dbReference type="NCBI Taxonomy" id="2303987"/>
    <lineage>
        <taxon>Bacteria</taxon>
        <taxon>Pseudomonadati</taxon>
        <taxon>Pseudomonadota</taxon>
        <taxon>Gammaproteobacteria</taxon>
        <taxon>Alteromonadales</taxon>
        <taxon>Alteromonadales genera incertae sedis</taxon>
        <taxon>Motilimonas</taxon>
    </lineage>
</organism>
<accession>A0A418YGM5</accession>
<reference evidence="2 3" key="2">
    <citation type="submission" date="2019-01" db="EMBL/GenBank/DDBJ databases">
        <title>Motilimonas pumilus sp. nov., isolated from the gut of sea cucumber (Apostichopus japonicus).</title>
        <authorList>
            <person name="Wang F.-Q."/>
            <person name="Ren L.-H."/>
            <person name="Lin Y.-W."/>
            <person name="Sun G.-H."/>
            <person name="Du Z.-J."/>
            <person name="Zhao J.-X."/>
            <person name="Liu X.-J."/>
            <person name="Liu L.-J."/>
        </authorList>
    </citation>
    <scope>NUCLEOTIDE SEQUENCE [LARGE SCALE GENOMIC DNA]</scope>
    <source>
        <strain evidence="2 3">PLHSC7-2</strain>
    </source>
</reference>
<dbReference type="AlphaFoldDB" id="A0A418YGM5"/>
<reference evidence="2 3" key="1">
    <citation type="submission" date="2018-09" db="EMBL/GenBank/DDBJ databases">
        <authorList>
            <person name="Wang F."/>
        </authorList>
    </citation>
    <scope>NUCLEOTIDE SEQUENCE [LARGE SCALE GENOMIC DNA]</scope>
    <source>
        <strain evidence="2 3">PLHSC7-2</strain>
    </source>
</reference>
<dbReference type="InterPro" id="IPR036736">
    <property type="entry name" value="ACP-like_sf"/>
</dbReference>
<dbReference type="PROSITE" id="PS50075">
    <property type="entry name" value="CARRIER"/>
    <property type="match status" value="1"/>
</dbReference>
<feature type="domain" description="Carrier" evidence="1">
    <location>
        <begin position="1"/>
        <end position="74"/>
    </location>
</feature>
<evidence type="ECO:0000313" key="3">
    <source>
        <dbReference type="Proteomes" id="UP000283255"/>
    </source>
</evidence>
<gene>
    <name evidence="2" type="ORF">D1Z90_06485</name>
</gene>
<evidence type="ECO:0000313" key="2">
    <source>
        <dbReference type="EMBL" id="RJG49012.1"/>
    </source>
</evidence>
<name>A0A418YGM5_9GAMM</name>
<evidence type="ECO:0000259" key="1">
    <source>
        <dbReference type="PROSITE" id="PS50075"/>
    </source>
</evidence>
<dbReference type="EMBL" id="QZCH01000005">
    <property type="protein sequence ID" value="RJG49012.1"/>
    <property type="molecule type" value="Genomic_DNA"/>
</dbReference>